<sequence>MCSILALLTGTVGAATMMDNDDLYSGYDYSSAMDFSAMDDIHFQQAIKNSMTRRPMTQSRLLTGMGGSRPATRGQPRTGLLRSAAPSTASFRGGMPPMTGRPLTGMTSGDENRPMTAVKGVGYSSAGGRQSGFERGRSGLEPHSSQTPEERVRQLEARVMALVEESCLASCRNEDKLALDRAKEASAKERTLIRHREQAGLIDSHNLELTFVVLTNLAHQYAKNELYTEALNTYQVITKNKNFNNAGRLKVNMGNIYYKMGQFPKALKFYRMALDQIPSGQSSTKIKIMHNIGILFVKMGHFPDAITSFEFCMHEKPSFRIGLHLVVCYHAMGDRAKQKEAFQKLLQVPFDMENEDKYKDLEEEAEKDPQTSLVLEVIKNDPMRKLERRLRNEAEQCILTAAKLISSAAGEDSAQLTEAYDWCVDTLKNSQHSELANDLEINKAVMYLRQRDFRAAIDTLKVFDKVDTKVASHASTNLAFLFFLRKEYEEAEKYAERARDADGYNAPALVNLGNCCFQRGDLEKAKEYYICALDNDASCVQALYNLGLTNKNMRLYADAKDSFVKLHTIVRSHPQIIYQIANCSELMGDIDQATEWYIQMLSLVPSDPDTLFHLGGLLDSEGDKQAAYQYYFDSSRFYPANLEVIDWLGSYFIEHQVSEKAILYFERATLIQPAEVRWHLIIASCYRRAGNYQRALAKYKEIHVKFPDNIECLKFLVRICTDLGLKEAADYAVELKRAEKYKEMRDERLKSGRPSTSYRSGLHGSRDNSAASRRSDDRPGSMARPPGTAGERASLSPASPQPAPTAAATPTPSGPREIDASYSDPIGDPMAQRPRTAAFRPAAEDDLFDDELGDDLLPDAVSCGVLWSSPHSLVLTALAHRQLCTSGGPRSALSWPVHNDTWYDDPLGPLEQRMTHYSQRAAEDDWDDELGDDLLPE</sequence>
<feature type="region of interest" description="Disordered" evidence="2">
    <location>
        <begin position="60"/>
        <end position="151"/>
    </location>
</feature>
<dbReference type="AlphaFoldDB" id="A0A6A4W5L4"/>
<dbReference type="GO" id="GO:0005814">
    <property type="term" value="C:centriole"/>
    <property type="evidence" value="ECO:0007669"/>
    <property type="project" value="TreeGrafter"/>
</dbReference>
<dbReference type="GO" id="GO:0097730">
    <property type="term" value="C:non-motile cilium"/>
    <property type="evidence" value="ECO:0007669"/>
    <property type="project" value="TreeGrafter"/>
</dbReference>
<keyword evidence="3" id="KW-0282">Flagellum</keyword>
<dbReference type="Gene3D" id="1.25.40.10">
    <property type="entry name" value="Tetratricopeptide repeat domain"/>
    <property type="match status" value="2"/>
</dbReference>
<dbReference type="Pfam" id="PF13432">
    <property type="entry name" value="TPR_16"/>
    <property type="match status" value="1"/>
</dbReference>
<dbReference type="Proteomes" id="UP000440578">
    <property type="component" value="Unassembled WGS sequence"/>
</dbReference>
<dbReference type="InterPro" id="IPR019734">
    <property type="entry name" value="TPR_rpt"/>
</dbReference>
<dbReference type="InterPro" id="IPR011990">
    <property type="entry name" value="TPR-like_helical_dom_sf"/>
</dbReference>
<evidence type="ECO:0000256" key="2">
    <source>
        <dbReference type="SAM" id="MobiDB-lite"/>
    </source>
</evidence>
<dbReference type="SUPFAM" id="SSF48452">
    <property type="entry name" value="TPR-like"/>
    <property type="match status" value="1"/>
</dbReference>
<dbReference type="OrthoDB" id="1926212at2759"/>
<protein>
    <submittedName>
        <fullName evidence="3">Intraflagellar transport protein 88</fullName>
    </submittedName>
</protein>
<reference evidence="3 4" key="1">
    <citation type="submission" date="2019-07" db="EMBL/GenBank/DDBJ databases">
        <title>Draft genome assembly of a fouling barnacle, Amphibalanus amphitrite (Darwin, 1854): The first reference genome for Thecostraca.</title>
        <authorList>
            <person name="Kim W."/>
        </authorList>
    </citation>
    <scope>NUCLEOTIDE SEQUENCE [LARGE SCALE GENOMIC DNA]</scope>
    <source>
        <strain evidence="3">SNU_AA5</strain>
        <tissue evidence="3">Soma without cirri and trophi</tissue>
    </source>
</reference>
<feature type="repeat" description="TPR" evidence="1">
    <location>
        <begin position="574"/>
        <end position="607"/>
    </location>
</feature>
<evidence type="ECO:0000313" key="4">
    <source>
        <dbReference type="Proteomes" id="UP000440578"/>
    </source>
</evidence>
<comment type="caution">
    <text evidence="3">The sequence shown here is derived from an EMBL/GenBank/DDBJ whole genome shotgun (WGS) entry which is preliminary data.</text>
</comment>
<feature type="repeat" description="TPR" evidence="1">
    <location>
        <begin position="247"/>
        <end position="280"/>
    </location>
</feature>
<dbReference type="PANTHER" id="PTHR44117">
    <property type="entry name" value="INTRAFLAGELLAR TRANSPORT PROTEIN 88 HOMOLOG"/>
    <property type="match status" value="1"/>
</dbReference>
<name>A0A6A4W5L4_AMPAM</name>
<dbReference type="GO" id="GO:1905515">
    <property type="term" value="P:non-motile cilium assembly"/>
    <property type="evidence" value="ECO:0007669"/>
    <property type="project" value="TreeGrafter"/>
</dbReference>
<dbReference type="PANTHER" id="PTHR44117:SF1">
    <property type="entry name" value="INTRAFLAGELLAR TRANSPORT PROTEIN 88 HOMOLOG"/>
    <property type="match status" value="1"/>
</dbReference>
<dbReference type="EMBL" id="VIIS01001250">
    <property type="protein sequence ID" value="KAF0300599.1"/>
    <property type="molecule type" value="Genomic_DNA"/>
</dbReference>
<feature type="region of interest" description="Disordered" evidence="2">
    <location>
        <begin position="914"/>
        <end position="937"/>
    </location>
</feature>
<feature type="region of interest" description="Disordered" evidence="2">
    <location>
        <begin position="744"/>
        <end position="832"/>
    </location>
</feature>
<accession>A0A6A4W5L4</accession>
<gene>
    <name evidence="3" type="primary">Ift88_5</name>
    <name evidence="3" type="ORF">FJT64_026926</name>
</gene>
<proteinExistence type="predicted"/>
<dbReference type="FunFam" id="1.25.40.10:FF:000468">
    <property type="entry name" value="Intraflagellar transport 88 homolog"/>
    <property type="match status" value="1"/>
</dbReference>
<dbReference type="GO" id="GO:0019894">
    <property type="term" value="F:kinesin binding"/>
    <property type="evidence" value="ECO:0007669"/>
    <property type="project" value="TreeGrafter"/>
</dbReference>
<dbReference type="GO" id="GO:0097546">
    <property type="term" value="C:ciliary base"/>
    <property type="evidence" value="ECO:0007669"/>
    <property type="project" value="TreeGrafter"/>
</dbReference>
<dbReference type="GO" id="GO:0042073">
    <property type="term" value="P:intraciliary transport"/>
    <property type="evidence" value="ECO:0007669"/>
    <property type="project" value="TreeGrafter"/>
</dbReference>
<dbReference type="SUPFAM" id="SSF81901">
    <property type="entry name" value="HCP-like"/>
    <property type="match status" value="1"/>
</dbReference>
<feature type="repeat" description="TPR" evidence="1">
    <location>
        <begin position="286"/>
        <end position="319"/>
    </location>
</feature>
<organism evidence="3 4">
    <name type="scientific">Amphibalanus amphitrite</name>
    <name type="common">Striped barnacle</name>
    <name type="synonym">Balanus amphitrite</name>
    <dbReference type="NCBI Taxonomy" id="1232801"/>
    <lineage>
        <taxon>Eukaryota</taxon>
        <taxon>Metazoa</taxon>
        <taxon>Ecdysozoa</taxon>
        <taxon>Arthropoda</taxon>
        <taxon>Crustacea</taxon>
        <taxon>Multicrustacea</taxon>
        <taxon>Cirripedia</taxon>
        <taxon>Thoracica</taxon>
        <taxon>Thoracicalcarea</taxon>
        <taxon>Balanomorpha</taxon>
        <taxon>Balanoidea</taxon>
        <taxon>Balanidae</taxon>
        <taxon>Amphibalaninae</taxon>
        <taxon>Amphibalanus</taxon>
    </lineage>
</organism>
<evidence type="ECO:0000313" key="3">
    <source>
        <dbReference type="EMBL" id="KAF0300599.1"/>
    </source>
</evidence>
<dbReference type="PROSITE" id="PS50005">
    <property type="entry name" value="TPR"/>
    <property type="match status" value="3"/>
</dbReference>
<feature type="compositionally biased region" description="Low complexity" evidence="2">
    <location>
        <begin position="793"/>
        <end position="811"/>
    </location>
</feature>
<dbReference type="SMART" id="SM00028">
    <property type="entry name" value="TPR"/>
    <property type="match status" value="9"/>
</dbReference>
<keyword evidence="3" id="KW-0969">Cilium</keyword>
<keyword evidence="4" id="KW-1185">Reference proteome</keyword>
<dbReference type="Pfam" id="PF13424">
    <property type="entry name" value="TPR_12"/>
    <property type="match status" value="2"/>
</dbReference>
<dbReference type="GO" id="GO:0036064">
    <property type="term" value="C:ciliary basal body"/>
    <property type="evidence" value="ECO:0007669"/>
    <property type="project" value="TreeGrafter"/>
</dbReference>
<feature type="compositionally biased region" description="Acidic residues" evidence="2">
    <location>
        <begin position="924"/>
        <end position="937"/>
    </location>
</feature>
<keyword evidence="1" id="KW-0802">TPR repeat</keyword>
<keyword evidence="3" id="KW-0966">Cell projection</keyword>
<evidence type="ECO:0000256" key="1">
    <source>
        <dbReference type="PROSITE-ProRule" id="PRU00339"/>
    </source>
</evidence>